<evidence type="ECO:0000313" key="2">
    <source>
        <dbReference type="EMBL" id="KAF6003446.1"/>
    </source>
</evidence>
<comment type="caution">
    <text evidence="2">The sequence shown here is derived from an EMBL/GenBank/DDBJ whole genome shotgun (WGS) entry which is preliminary data.</text>
</comment>
<dbReference type="Pfam" id="PF09295">
    <property type="entry name" value="ChAPs"/>
    <property type="match status" value="1"/>
</dbReference>
<dbReference type="PANTHER" id="PTHR31975:SF1">
    <property type="entry name" value="BUD SITE SELECTION PROTEIN 7-RELATED"/>
    <property type="match status" value="1"/>
</dbReference>
<dbReference type="EMBL" id="VWRR01000006">
    <property type="protein sequence ID" value="KAF6003446.1"/>
    <property type="molecule type" value="Genomic_DNA"/>
</dbReference>
<protein>
    <submittedName>
        <fullName evidence="2">Uncharacterized protein</fullName>
    </submittedName>
</protein>
<dbReference type="InterPro" id="IPR015374">
    <property type="entry name" value="ChAPs"/>
</dbReference>
<feature type="compositionally biased region" description="Low complexity" evidence="1">
    <location>
        <begin position="223"/>
        <end position="236"/>
    </location>
</feature>
<dbReference type="Gene3D" id="1.25.40.10">
    <property type="entry name" value="Tetratricopeptide repeat domain"/>
    <property type="match status" value="2"/>
</dbReference>
<gene>
    <name evidence="2" type="ORF">F1559_000255</name>
</gene>
<feature type="compositionally biased region" description="Polar residues" evidence="1">
    <location>
        <begin position="237"/>
        <end position="247"/>
    </location>
</feature>
<dbReference type="AlphaFoldDB" id="A0A7J7IK04"/>
<dbReference type="PANTHER" id="PTHR31975">
    <property type="entry name" value="BUD SITE SELECTION PROTEIN 7-RELATED"/>
    <property type="match status" value="1"/>
</dbReference>
<dbReference type="Proteomes" id="UP000530660">
    <property type="component" value="Unassembled WGS sequence"/>
</dbReference>
<feature type="compositionally biased region" description="Polar residues" evidence="1">
    <location>
        <begin position="31"/>
        <end position="41"/>
    </location>
</feature>
<dbReference type="OrthoDB" id="434695at2759"/>
<accession>A0A7J7IK04</accession>
<dbReference type="SMART" id="SM00028">
    <property type="entry name" value="TPR"/>
    <property type="match status" value="2"/>
</dbReference>
<sequence>MDRIQFDVLPRRSRAQNSQEDEQSAFAAPPVTSQDATNSRSTSDEISRVACFLLARLYAQTGEYESALRALNMAHVEPPQMDWFLRQVTAQDPIPNTNGTPVGKRQVTQPRAGYAAGTDVVRVLARRLAEERIGAGAFGEGRERHHADRILGDLTGSVLTPEEREAYDILVKIVSRVGWDELLHIRSRVFIMESDVLANVVDLDEPVSPPVMAETDQGVQDPAAASHAANSPEASATQVSGASSPSSAHGEDSIGPVATAFADKGATGPNAETGAALSLADTRRQLDPSALSKALCTAWLDTLIHCLYEDLRAWSIWQHEERTLFESTHSAEATDAERVEVADPTPLVACALVIRETRRAAVDWLRRGELAERLGHPEMAERAYRICLGVAERSQTAALTAWLRLAALQTEHGQADEVVQALDQVWQYMTEHADKSDATNERPIPEMLQVLLYQAVARFGLSAVREAVSGLRQHQERMRSLLLDAVAAQVSGYDR</sequence>
<organism evidence="2 3">
    <name type="scientific">Cyanidiococcus yangmingshanensis</name>
    <dbReference type="NCBI Taxonomy" id="2690220"/>
    <lineage>
        <taxon>Eukaryota</taxon>
        <taxon>Rhodophyta</taxon>
        <taxon>Bangiophyceae</taxon>
        <taxon>Cyanidiales</taxon>
        <taxon>Cyanidiaceae</taxon>
        <taxon>Cyanidiococcus</taxon>
    </lineage>
</organism>
<dbReference type="InterPro" id="IPR019734">
    <property type="entry name" value="TPR_rpt"/>
</dbReference>
<dbReference type="GO" id="GO:0006893">
    <property type="term" value="P:Golgi to plasma membrane transport"/>
    <property type="evidence" value="ECO:0007669"/>
    <property type="project" value="TreeGrafter"/>
</dbReference>
<reference evidence="2 3" key="1">
    <citation type="journal article" date="2020" name="J. Phycol.">
        <title>Comparative genome analysis reveals Cyanidiococcus gen. nov., a new extremophilic red algal genus sister to Cyanidioschyzon (Cyanidioschyzonaceae, Rhodophyta).</title>
        <authorList>
            <person name="Liu S.-L."/>
            <person name="Chiang Y.-R."/>
            <person name="Yoon H.S."/>
            <person name="Fu H.-Y."/>
        </authorList>
    </citation>
    <scope>NUCLEOTIDE SEQUENCE [LARGE SCALE GENOMIC DNA]</scope>
    <source>
        <strain evidence="2 3">THAL066</strain>
    </source>
</reference>
<dbReference type="GO" id="GO:0034044">
    <property type="term" value="C:exomer complex"/>
    <property type="evidence" value="ECO:0007669"/>
    <property type="project" value="UniProtKB-ARBA"/>
</dbReference>
<dbReference type="SUPFAM" id="SSF48452">
    <property type="entry name" value="TPR-like"/>
    <property type="match status" value="1"/>
</dbReference>
<dbReference type="InterPro" id="IPR011990">
    <property type="entry name" value="TPR-like_helical_dom_sf"/>
</dbReference>
<keyword evidence="3" id="KW-1185">Reference proteome</keyword>
<feature type="region of interest" description="Disordered" evidence="1">
    <location>
        <begin position="1"/>
        <end position="42"/>
    </location>
</feature>
<evidence type="ECO:0000313" key="3">
    <source>
        <dbReference type="Proteomes" id="UP000530660"/>
    </source>
</evidence>
<feature type="region of interest" description="Disordered" evidence="1">
    <location>
        <begin position="208"/>
        <end position="255"/>
    </location>
</feature>
<evidence type="ECO:0000256" key="1">
    <source>
        <dbReference type="SAM" id="MobiDB-lite"/>
    </source>
</evidence>
<proteinExistence type="predicted"/>
<name>A0A7J7IK04_9RHOD</name>